<evidence type="ECO:0000313" key="1">
    <source>
        <dbReference type="EMBL" id="MCM2675554.1"/>
    </source>
</evidence>
<reference evidence="1" key="1">
    <citation type="submission" date="2022-06" db="EMBL/GenBank/DDBJ databases">
        <title>Alkalicoccobacillus porphyridii sp. nov., isolated from a marine red alga, Porphyridium purpureum and reclassification of Shouchella plakortidis and Shouchella gibsonii as Alkalicoccobacillus plakortidis comb. nov. and Alkalicoccobacillus gibsonii comb. nov.</title>
        <authorList>
            <person name="Kim K.H."/>
            <person name="Lee J.K."/>
            <person name="Han D.M."/>
            <person name="Baek J.H."/>
            <person name="Jeon C.O."/>
        </authorList>
    </citation>
    <scope>NUCLEOTIDE SEQUENCE</scope>
    <source>
        <strain evidence="1">DSM 19153</strain>
    </source>
</reference>
<evidence type="ECO:0000313" key="2">
    <source>
        <dbReference type="Proteomes" id="UP001203665"/>
    </source>
</evidence>
<sequence>MVNKLSSFWDIEKRKGKLVVHNDEKVIVEIISHEQSLEKFNNWSEKITPFIKWKYII</sequence>
<dbReference type="Proteomes" id="UP001203665">
    <property type="component" value="Unassembled WGS sequence"/>
</dbReference>
<protein>
    <submittedName>
        <fullName evidence="1">Uncharacterized protein</fullName>
    </submittedName>
</protein>
<dbReference type="EMBL" id="JAMQJY010000001">
    <property type="protein sequence ID" value="MCM2675554.1"/>
    <property type="molecule type" value="Genomic_DNA"/>
</dbReference>
<gene>
    <name evidence="1" type="ORF">NDM98_08660</name>
</gene>
<name>A0ABT0XJZ4_9BACI</name>
<accession>A0ABT0XJZ4</accession>
<organism evidence="1 2">
    <name type="scientific">Alkalicoccobacillus plakortidis</name>
    <dbReference type="NCBI Taxonomy" id="444060"/>
    <lineage>
        <taxon>Bacteria</taxon>
        <taxon>Bacillati</taxon>
        <taxon>Bacillota</taxon>
        <taxon>Bacilli</taxon>
        <taxon>Bacillales</taxon>
        <taxon>Bacillaceae</taxon>
        <taxon>Alkalicoccobacillus</taxon>
    </lineage>
</organism>
<keyword evidence="2" id="KW-1185">Reference proteome</keyword>
<proteinExistence type="predicted"/>
<dbReference type="RefSeq" id="WP_251606399.1">
    <property type="nucleotide sequence ID" value="NZ_JAMQJY010000001.1"/>
</dbReference>
<comment type="caution">
    <text evidence="1">The sequence shown here is derived from an EMBL/GenBank/DDBJ whole genome shotgun (WGS) entry which is preliminary data.</text>
</comment>